<name>A0A409WN79_9AGAR</name>
<evidence type="ECO:0000256" key="2">
    <source>
        <dbReference type="SAM" id="MobiDB-lite"/>
    </source>
</evidence>
<dbReference type="Proteomes" id="UP000284842">
    <property type="component" value="Unassembled WGS sequence"/>
</dbReference>
<dbReference type="InParanoid" id="A0A409WN79"/>
<evidence type="ECO:0000313" key="3">
    <source>
        <dbReference type="EMBL" id="PPQ79965.1"/>
    </source>
</evidence>
<feature type="region of interest" description="Disordered" evidence="2">
    <location>
        <begin position="147"/>
        <end position="166"/>
    </location>
</feature>
<organism evidence="3 4">
    <name type="scientific">Panaeolus cyanescens</name>
    <dbReference type="NCBI Taxonomy" id="181874"/>
    <lineage>
        <taxon>Eukaryota</taxon>
        <taxon>Fungi</taxon>
        <taxon>Dikarya</taxon>
        <taxon>Basidiomycota</taxon>
        <taxon>Agaricomycotina</taxon>
        <taxon>Agaricomycetes</taxon>
        <taxon>Agaricomycetidae</taxon>
        <taxon>Agaricales</taxon>
        <taxon>Agaricineae</taxon>
        <taxon>Galeropsidaceae</taxon>
        <taxon>Panaeolus</taxon>
    </lineage>
</organism>
<comment type="caution">
    <text evidence="3">The sequence shown here is derived from an EMBL/GenBank/DDBJ whole genome shotgun (WGS) entry which is preliminary data.</text>
</comment>
<dbReference type="AlphaFoldDB" id="A0A409WN79"/>
<feature type="compositionally biased region" description="Basic and acidic residues" evidence="2">
    <location>
        <begin position="62"/>
        <end position="82"/>
    </location>
</feature>
<reference evidence="3 4" key="1">
    <citation type="journal article" date="2018" name="Evol. Lett.">
        <title>Horizontal gene cluster transfer increased hallucinogenic mushroom diversity.</title>
        <authorList>
            <person name="Reynolds H.T."/>
            <person name="Vijayakumar V."/>
            <person name="Gluck-Thaler E."/>
            <person name="Korotkin H.B."/>
            <person name="Matheny P.B."/>
            <person name="Slot J.C."/>
        </authorList>
    </citation>
    <scope>NUCLEOTIDE SEQUENCE [LARGE SCALE GENOMIC DNA]</scope>
    <source>
        <strain evidence="3 4">2629</strain>
    </source>
</reference>
<evidence type="ECO:0000313" key="4">
    <source>
        <dbReference type="Proteomes" id="UP000284842"/>
    </source>
</evidence>
<sequence>MLPITPSKASRAIVYTLSPIKFIINKVLAPAAEPSGSSPSTSSPGGSTLRSPPPRRRPAAAARREVQRQNSLRKERSFRINERSSVSTLPVERLGEATAAAVQSMGTDPTGIIIAEQVNKLFQARNAINEQLAGTSLADISQHQPFVPTPLRPSVGPTRHTPTTAAARQRPYPLQPKTMPRRSARLNPMELERKKEEAARAFLAKQLREKQEAERKQEEEDLARYQINYREYVQEVDAGLNANEKWLDTLKSYLQQAQMLCNALDYPVSCHLDYPQYGSLLALRREALDAYKNAMKAGNILMGEQDVLIATVEARSASWIKLRSSFSSLHTSFYSAIAKKDETLALLKEVKQRQQECFGFESLTETEEKLQHLAQVFKNALELARAKNEACEAEKLRIMDAIERAARERELQEELHRLRVLQEQRRAEEEARRVQEREREMAACLEAERERAEVLRRLEEAARLAAEARRVAEEQAAYRAQAEWEKEQILRAAQAEWEREQMLKQAQAQYMYSGGYQGYGQHTDYVPADADASMRTACNEELPRFTFTYSDISMADCTAQPFH</sequence>
<gene>
    <name evidence="3" type="ORF">CVT24_003751</name>
</gene>
<proteinExistence type="predicted"/>
<dbReference type="EMBL" id="NHTK01005391">
    <property type="protein sequence ID" value="PPQ79965.1"/>
    <property type="molecule type" value="Genomic_DNA"/>
</dbReference>
<feature type="non-terminal residue" evidence="3">
    <location>
        <position position="563"/>
    </location>
</feature>
<protein>
    <submittedName>
        <fullName evidence="3">Uncharacterized protein</fullName>
    </submittedName>
</protein>
<feature type="compositionally biased region" description="Low complexity" evidence="2">
    <location>
        <begin position="157"/>
        <end position="166"/>
    </location>
</feature>
<feature type="region of interest" description="Disordered" evidence="2">
    <location>
        <begin position="31"/>
        <end position="87"/>
    </location>
</feature>
<feature type="coiled-coil region" evidence="1">
    <location>
        <begin position="374"/>
        <end position="475"/>
    </location>
</feature>
<keyword evidence="4" id="KW-1185">Reference proteome</keyword>
<feature type="coiled-coil region" evidence="1">
    <location>
        <begin position="193"/>
        <end position="235"/>
    </location>
</feature>
<feature type="compositionally biased region" description="Low complexity" evidence="2">
    <location>
        <begin position="31"/>
        <end position="50"/>
    </location>
</feature>
<accession>A0A409WN79</accession>
<keyword evidence="1" id="KW-0175">Coiled coil</keyword>
<evidence type="ECO:0000256" key="1">
    <source>
        <dbReference type="SAM" id="Coils"/>
    </source>
</evidence>